<evidence type="ECO:0000313" key="2">
    <source>
        <dbReference type="EMBL" id="OXA44881.1"/>
    </source>
</evidence>
<accession>A0A226DJV8</accession>
<organism evidence="2 3">
    <name type="scientific">Folsomia candida</name>
    <name type="common">Springtail</name>
    <dbReference type="NCBI Taxonomy" id="158441"/>
    <lineage>
        <taxon>Eukaryota</taxon>
        <taxon>Metazoa</taxon>
        <taxon>Ecdysozoa</taxon>
        <taxon>Arthropoda</taxon>
        <taxon>Hexapoda</taxon>
        <taxon>Collembola</taxon>
        <taxon>Entomobryomorpha</taxon>
        <taxon>Isotomoidea</taxon>
        <taxon>Isotomidae</taxon>
        <taxon>Proisotominae</taxon>
        <taxon>Folsomia</taxon>
    </lineage>
</organism>
<feature type="compositionally biased region" description="Basic and acidic residues" evidence="1">
    <location>
        <begin position="186"/>
        <end position="211"/>
    </location>
</feature>
<name>A0A226DJV8_FOLCA</name>
<comment type="caution">
    <text evidence="2">The sequence shown here is derived from an EMBL/GenBank/DDBJ whole genome shotgun (WGS) entry which is preliminary data.</text>
</comment>
<feature type="region of interest" description="Disordered" evidence="1">
    <location>
        <begin position="145"/>
        <end position="164"/>
    </location>
</feature>
<gene>
    <name evidence="2" type="ORF">Fcan01_20355</name>
</gene>
<dbReference type="Proteomes" id="UP000198287">
    <property type="component" value="Unassembled WGS sequence"/>
</dbReference>
<reference evidence="2 3" key="1">
    <citation type="submission" date="2015-12" db="EMBL/GenBank/DDBJ databases">
        <title>The genome of Folsomia candida.</title>
        <authorList>
            <person name="Faddeeva A."/>
            <person name="Derks M.F."/>
            <person name="Anvar Y."/>
            <person name="Smit S."/>
            <person name="Van Straalen N."/>
            <person name="Roelofs D."/>
        </authorList>
    </citation>
    <scope>NUCLEOTIDE SEQUENCE [LARGE SCALE GENOMIC DNA]</scope>
    <source>
        <strain evidence="2 3">VU population</strain>
        <tissue evidence="2">Whole body</tissue>
    </source>
</reference>
<dbReference type="AlphaFoldDB" id="A0A226DJV8"/>
<evidence type="ECO:0000313" key="3">
    <source>
        <dbReference type="Proteomes" id="UP000198287"/>
    </source>
</evidence>
<feature type="region of interest" description="Disordered" evidence="1">
    <location>
        <begin position="176"/>
        <end position="211"/>
    </location>
</feature>
<dbReference type="EMBL" id="LNIX01000018">
    <property type="protein sequence ID" value="OXA44881.1"/>
    <property type="molecule type" value="Genomic_DNA"/>
</dbReference>
<keyword evidence="3" id="KW-1185">Reference proteome</keyword>
<evidence type="ECO:0008006" key="4">
    <source>
        <dbReference type="Google" id="ProtNLM"/>
    </source>
</evidence>
<sequence>MTPFQPNDRPIANSYHPNDAKLTLATDGLSTDRHFILRNTAPSGVYDYIVVSFHRLSVLGKSPLLDTFIETNNSRLFENEALENLSELHFRRMLGFFYGMDMDYIEDDGELAALYEVAMLFRVNSVANFCMTKLDANAAARWAARSPSPAPSSSSSSASSFSDYSDPDFEVLEDAQVEEENSESTKIQEHIEKEVSTSHQESRSLGKSRTSDAKTAAISTLKAEILTGMTASIKSEIKQELIASMKGKLKLAMTNNVHANIVRRSRIDGKFKYQLANEITATFRDEIKAKLVNVLPDKLKKQVRKGILKDKHFEDKLASEFDHDLREDLKWEITDELRENIRAKILAEVCEKD</sequence>
<protein>
    <recommendedName>
        <fullName evidence="4">BTB domain-containing protein</fullName>
    </recommendedName>
</protein>
<evidence type="ECO:0000256" key="1">
    <source>
        <dbReference type="SAM" id="MobiDB-lite"/>
    </source>
</evidence>
<proteinExistence type="predicted"/>